<evidence type="ECO:0000313" key="2">
    <source>
        <dbReference type="Proteomes" id="UP000194857"/>
    </source>
</evidence>
<organism evidence="1 2">
    <name type="scientific">Pseudomonas aeruginosa</name>
    <dbReference type="NCBI Taxonomy" id="287"/>
    <lineage>
        <taxon>Bacteria</taxon>
        <taxon>Pseudomonadati</taxon>
        <taxon>Pseudomonadota</taxon>
        <taxon>Gammaproteobacteria</taxon>
        <taxon>Pseudomonadales</taxon>
        <taxon>Pseudomonadaceae</taxon>
        <taxon>Pseudomonas</taxon>
    </lineage>
</organism>
<dbReference type="Proteomes" id="UP000194857">
    <property type="component" value="Unassembled WGS sequence"/>
</dbReference>
<evidence type="ECO:0000313" key="1">
    <source>
        <dbReference type="EMBL" id="OTI63106.1"/>
    </source>
</evidence>
<dbReference type="AlphaFoldDB" id="A0A241XSH6"/>
<gene>
    <name evidence="1" type="ORF">CAZ10_09725</name>
</gene>
<proteinExistence type="predicted"/>
<reference evidence="2" key="1">
    <citation type="submission" date="2017-05" db="EMBL/GenBank/DDBJ databases">
        <authorList>
            <person name="Giani T."/>
            <person name="Arena F."/>
            <person name="Pollini S."/>
            <person name="Di Pilato V."/>
            <person name="D'Andrea M.M."/>
            <person name="Henrici De Angelis L."/>
            <person name="Bassetti M."/>
            <person name="Rossolini G.M."/>
        </authorList>
    </citation>
    <scope>NUCLEOTIDE SEQUENCE [LARGE SCALE GENOMIC DNA]</scope>
    <source>
        <strain evidence="2">S567_C10_BS</strain>
    </source>
</reference>
<protein>
    <submittedName>
        <fullName evidence="1">Uncharacterized protein</fullName>
    </submittedName>
</protein>
<dbReference type="EMBL" id="NFFZ01000004">
    <property type="protein sequence ID" value="OTI63106.1"/>
    <property type="molecule type" value="Genomic_DNA"/>
</dbReference>
<comment type="caution">
    <text evidence="1">The sequence shown here is derived from an EMBL/GenBank/DDBJ whole genome shotgun (WGS) entry which is preliminary data.</text>
</comment>
<sequence length="151" mass="16882">MDLEPEYCSVRDEMIAAGIDIATLNGPGEIHQAIRQLYHSDPDENEPVVERWRSMLEPADARAQAAELAEQFAAERGLKGCPDCHQEPTVTPRGHIVCEQHPEGCKIGTYGRSYTDSVVSWNEDGSWILLGADQDRVESRPLYPFRIHPPA</sequence>
<accession>A0A241XSH6</accession>
<name>A0A241XSH6_PSEAI</name>